<reference evidence="1 2" key="1">
    <citation type="submission" date="2016-10" db="EMBL/GenBank/DDBJ databases">
        <authorList>
            <person name="de Groot N.N."/>
        </authorList>
    </citation>
    <scope>NUCLEOTIDE SEQUENCE [LARGE SCALE GENOMIC DNA]</scope>
    <source>
        <strain evidence="1 2">CGMCC 4.5506</strain>
    </source>
</reference>
<evidence type="ECO:0000313" key="1">
    <source>
        <dbReference type="EMBL" id="SDC64842.1"/>
    </source>
</evidence>
<proteinExistence type="predicted"/>
<keyword evidence="2" id="KW-1185">Reference proteome</keyword>
<accession>A0A1G6NAF0</accession>
<dbReference type="EMBL" id="FMZE01000003">
    <property type="protein sequence ID" value="SDC64842.1"/>
    <property type="molecule type" value="Genomic_DNA"/>
</dbReference>
<sequence length="31" mass="3541">MWLQITIVALLAAVFVVRATREVARSRRSAR</sequence>
<dbReference type="Proteomes" id="UP000199494">
    <property type="component" value="Unassembled WGS sequence"/>
</dbReference>
<organism evidence="1 2">
    <name type="scientific">Prauserella marina</name>
    <dbReference type="NCBI Taxonomy" id="530584"/>
    <lineage>
        <taxon>Bacteria</taxon>
        <taxon>Bacillati</taxon>
        <taxon>Actinomycetota</taxon>
        <taxon>Actinomycetes</taxon>
        <taxon>Pseudonocardiales</taxon>
        <taxon>Pseudonocardiaceae</taxon>
        <taxon>Prauserella</taxon>
    </lineage>
</organism>
<dbReference type="STRING" id="530584.SAMN05421630_10345"/>
<evidence type="ECO:0000313" key="2">
    <source>
        <dbReference type="Proteomes" id="UP000199494"/>
    </source>
</evidence>
<dbReference type="AlphaFoldDB" id="A0A1G6NAF0"/>
<gene>
    <name evidence="1" type="ORF">SAMN05421630_10345</name>
</gene>
<protein>
    <submittedName>
        <fullName evidence="1">Uncharacterized protein</fullName>
    </submittedName>
</protein>
<name>A0A1G6NAF0_9PSEU</name>